<organism evidence="2 3">
    <name type="scientific">Gemmobacter fulvus</name>
    <dbReference type="NCBI Taxonomy" id="2840474"/>
    <lineage>
        <taxon>Bacteria</taxon>
        <taxon>Pseudomonadati</taxon>
        <taxon>Pseudomonadota</taxon>
        <taxon>Alphaproteobacteria</taxon>
        <taxon>Rhodobacterales</taxon>
        <taxon>Paracoccaceae</taxon>
        <taxon>Gemmobacter</taxon>
    </lineage>
</organism>
<evidence type="ECO:0008006" key="4">
    <source>
        <dbReference type="Google" id="ProtNLM"/>
    </source>
</evidence>
<proteinExistence type="predicted"/>
<dbReference type="RefSeq" id="WP_215506900.1">
    <property type="nucleotide sequence ID" value="NZ_CP076361.1"/>
</dbReference>
<accession>A0A975S1C3</accession>
<dbReference type="AlphaFoldDB" id="A0A975S1C3"/>
<keyword evidence="3" id="KW-1185">Reference proteome</keyword>
<keyword evidence="1" id="KW-0732">Signal</keyword>
<feature type="chain" id="PRO_5037777468" description="Arginine transporter" evidence="1">
    <location>
        <begin position="22"/>
        <end position="104"/>
    </location>
</feature>
<name>A0A975S1C3_9RHOB</name>
<dbReference type="EMBL" id="CP076361">
    <property type="protein sequence ID" value="QWK89915.1"/>
    <property type="molecule type" value="Genomic_DNA"/>
</dbReference>
<gene>
    <name evidence="2" type="ORF">KM031_13910</name>
</gene>
<feature type="signal peptide" evidence="1">
    <location>
        <begin position="1"/>
        <end position="21"/>
    </location>
</feature>
<reference evidence="2" key="1">
    <citation type="submission" date="2021-06" db="EMBL/GenBank/DDBJ databases">
        <title>Direct submission.</title>
        <authorList>
            <person name="Lee C.-S."/>
            <person name="Jin L."/>
        </authorList>
    </citation>
    <scope>NUCLEOTIDE SEQUENCE</scope>
    <source>
        <strain evidence="2">Con5</strain>
    </source>
</reference>
<sequence>MKKLVLAGAFGALILPMMTLAAVAGPIEKACNRSDRSAANRGVCACIQQVADMTLKGGDQRKAAKLMNDPDRAHDVWISKREADDAFWERYKAFGQTAEAYCGG</sequence>
<dbReference type="Proteomes" id="UP000679352">
    <property type="component" value="Chromosome"/>
</dbReference>
<evidence type="ECO:0000256" key="1">
    <source>
        <dbReference type="SAM" id="SignalP"/>
    </source>
</evidence>
<protein>
    <recommendedName>
        <fullName evidence="4">Arginine transporter</fullName>
    </recommendedName>
</protein>
<evidence type="ECO:0000313" key="2">
    <source>
        <dbReference type="EMBL" id="QWK89915.1"/>
    </source>
</evidence>
<evidence type="ECO:0000313" key="3">
    <source>
        <dbReference type="Proteomes" id="UP000679352"/>
    </source>
</evidence>
<dbReference type="KEGG" id="gfu:KM031_13910"/>